<feature type="transmembrane region" description="Helical" evidence="1">
    <location>
        <begin position="61"/>
        <end position="81"/>
    </location>
</feature>
<evidence type="ECO:0000313" key="3">
    <source>
        <dbReference type="Proteomes" id="UP000198984"/>
    </source>
</evidence>
<feature type="transmembrane region" description="Helical" evidence="1">
    <location>
        <begin position="240"/>
        <end position="259"/>
    </location>
</feature>
<dbReference type="OrthoDB" id="937665at2"/>
<feature type="transmembrane region" description="Helical" evidence="1">
    <location>
        <begin position="204"/>
        <end position="228"/>
    </location>
</feature>
<feature type="transmembrane region" description="Helical" evidence="1">
    <location>
        <begin position="35"/>
        <end position="55"/>
    </location>
</feature>
<proteinExistence type="predicted"/>
<evidence type="ECO:0000313" key="2">
    <source>
        <dbReference type="EMBL" id="SEN83251.1"/>
    </source>
</evidence>
<feature type="transmembrane region" description="Helical" evidence="1">
    <location>
        <begin position="271"/>
        <end position="294"/>
    </location>
</feature>
<keyword evidence="1" id="KW-1133">Transmembrane helix</keyword>
<reference evidence="2 3" key="1">
    <citation type="submission" date="2016-10" db="EMBL/GenBank/DDBJ databases">
        <authorList>
            <person name="de Groot N.N."/>
        </authorList>
    </citation>
    <scope>NUCLEOTIDE SEQUENCE [LARGE SCALE GENOMIC DNA]</scope>
    <source>
        <strain evidence="2 3">DSM 21039</strain>
    </source>
</reference>
<dbReference type="RefSeq" id="WP_089921093.1">
    <property type="nucleotide sequence ID" value="NZ_FOBB01000013.1"/>
</dbReference>
<dbReference type="AlphaFoldDB" id="A0A1H8JRQ1"/>
<organism evidence="2 3">
    <name type="scientific">Chitinophaga rupis</name>
    <dbReference type="NCBI Taxonomy" id="573321"/>
    <lineage>
        <taxon>Bacteria</taxon>
        <taxon>Pseudomonadati</taxon>
        <taxon>Bacteroidota</taxon>
        <taxon>Chitinophagia</taxon>
        <taxon>Chitinophagales</taxon>
        <taxon>Chitinophagaceae</taxon>
        <taxon>Chitinophaga</taxon>
    </lineage>
</organism>
<protein>
    <submittedName>
        <fullName evidence="2">Uncharacterized protein</fullName>
    </submittedName>
</protein>
<sequence length="299" mass="33376">MLIMINEEMQQPASTEMAAARNAYRRPKLNNLQKASLFYLVSVPFLVMLLGFGVGHVNWQWYLPAWLVNTLVMIAALQVLLKHRLSGGTIITGATLLLISPWIIFPVFAGMGRPPQTIQGWLDLVGEQHTRYSLLILGGVSAYLGTALLYKFLRYQENVFSAIGLGLMTLAMPLFVITMAYWGSFLSEAFRHFSTAERPDWYRAFQQLFLLIDTVGVSLIYLASAMFAISLGRAGHFRPVAVRSYVAVSLCACLVNLIPPSAPVPFSVMSYVVAIPAIPLVMFYFMGINLLWAVQRIDE</sequence>
<dbReference type="EMBL" id="FOBB01000013">
    <property type="protein sequence ID" value="SEN83251.1"/>
    <property type="molecule type" value="Genomic_DNA"/>
</dbReference>
<dbReference type="Proteomes" id="UP000198984">
    <property type="component" value="Unassembled WGS sequence"/>
</dbReference>
<evidence type="ECO:0000256" key="1">
    <source>
        <dbReference type="SAM" id="Phobius"/>
    </source>
</evidence>
<keyword evidence="1" id="KW-0812">Transmembrane</keyword>
<feature type="transmembrane region" description="Helical" evidence="1">
    <location>
        <begin position="162"/>
        <end position="184"/>
    </location>
</feature>
<name>A0A1H8JRQ1_9BACT</name>
<gene>
    <name evidence="2" type="ORF">SAMN04488505_113122</name>
</gene>
<keyword evidence="3" id="KW-1185">Reference proteome</keyword>
<feature type="transmembrane region" description="Helical" evidence="1">
    <location>
        <begin position="88"/>
        <end position="112"/>
    </location>
</feature>
<keyword evidence="1" id="KW-0472">Membrane</keyword>
<feature type="transmembrane region" description="Helical" evidence="1">
    <location>
        <begin position="132"/>
        <end position="150"/>
    </location>
</feature>
<accession>A0A1H8JRQ1</accession>